<gene>
    <name evidence="1" type="ORF">PCANC_24061</name>
</gene>
<dbReference type="OrthoDB" id="2505963at2759"/>
<keyword evidence="2" id="KW-1185">Reference proteome</keyword>
<name>A0A2N5SBZ8_9BASI</name>
<protein>
    <submittedName>
        <fullName evidence="1">Uncharacterized protein</fullName>
    </submittedName>
</protein>
<evidence type="ECO:0000313" key="1">
    <source>
        <dbReference type="EMBL" id="PLW10767.1"/>
    </source>
</evidence>
<evidence type="ECO:0000313" key="2">
    <source>
        <dbReference type="Proteomes" id="UP000235388"/>
    </source>
</evidence>
<sequence>MSASSQIIAVSPTNTIFSPSPISDISDEKTILFPSPISDTLSDNLIPGAPILCKSTQRSQIFWPAALLNDSGVEVPRRRLGHTTHFKTLYSVRFCDGTSAKVPRSSFYTTTDQEFYSVKIGEIHTTPVPFEIVLPKIQNVLGSLDSILVGNAYPEDVKQRSDRYLNGGRQTRVEIPAGAIYGHYTEGVVHEVANFLKNRYILNCPQPLIGRLDTRFLNLSTDQQTNYITDIITPEAFLLITLDEFANEALEQGTPQDYFWLRHLAVDCLRKVDIVDLVYSYRPR</sequence>
<dbReference type="Proteomes" id="UP000235388">
    <property type="component" value="Unassembled WGS sequence"/>
</dbReference>
<proteinExistence type="predicted"/>
<dbReference type="EMBL" id="PGCJ01001047">
    <property type="protein sequence ID" value="PLW10767.1"/>
    <property type="molecule type" value="Genomic_DNA"/>
</dbReference>
<dbReference type="AlphaFoldDB" id="A0A2N5SBZ8"/>
<comment type="caution">
    <text evidence="1">The sequence shown here is derived from an EMBL/GenBank/DDBJ whole genome shotgun (WGS) entry which is preliminary data.</text>
</comment>
<accession>A0A2N5SBZ8</accession>
<organism evidence="1 2">
    <name type="scientific">Puccinia coronata f. sp. avenae</name>
    <dbReference type="NCBI Taxonomy" id="200324"/>
    <lineage>
        <taxon>Eukaryota</taxon>
        <taxon>Fungi</taxon>
        <taxon>Dikarya</taxon>
        <taxon>Basidiomycota</taxon>
        <taxon>Pucciniomycotina</taxon>
        <taxon>Pucciniomycetes</taxon>
        <taxon>Pucciniales</taxon>
        <taxon>Pucciniaceae</taxon>
        <taxon>Puccinia</taxon>
    </lineage>
</organism>
<reference evidence="1 2" key="1">
    <citation type="submission" date="2017-11" db="EMBL/GenBank/DDBJ databases">
        <title>De novo assembly and phasing of dikaryotic genomes from two isolates of Puccinia coronata f. sp. avenae, the causal agent of oat crown rust.</title>
        <authorList>
            <person name="Miller M.E."/>
            <person name="Zhang Y."/>
            <person name="Omidvar V."/>
            <person name="Sperschneider J."/>
            <person name="Schwessinger B."/>
            <person name="Raley C."/>
            <person name="Palmer J.M."/>
            <person name="Garnica D."/>
            <person name="Upadhyaya N."/>
            <person name="Rathjen J."/>
            <person name="Taylor J.M."/>
            <person name="Park R.F."/>
            <person name="Dodds P.N."/>
            <person name="Hirsch C.D."/>
            <person name="Kianian S.F."/>
            <person name="Figueroa M."/>
        </authorList>
    </citation>
    <scope>NUCLEOTIDE SEQUENCE [LARGE SCALE GENOMIC DNA]</scope>
    <source>
        <strain evidence="1">12NC29</strain>
    </source>
</reference>
<dbReference type="STRING" id="200324.A0A2N5SBZ8"/>